<evidence type="ECO:0000259" key="9">
    <source>
        <dbReference type="Pfam" id="PF12320"/>
    </source>
</evidence>
<dbReference type="SUPFAM" id="SSF56300">
    <property type="entry name" value="Metallo-dependent phosphatases"/>
    <property type="match status" value="1"/>
</dbReference>
<keyword evidence="7" id="KW-0235">DNA replication</keyword>
<dbReference type="InterPro" id="IPR029052">
    <property type="entry name" value="Metallo-depent_PP-like"/>
</dbReference>
<evidence type="ECO:0000256" key="3">
    <source>
        <dbReference type="ARBA" id="ARBA00013365"/>
    </source>
</evidence>
<feature type="domain" description="Nuclease SbcCD subunit D C-terminal" evidence="9">
    <location>
        <begin position="296"/>
        <end position="363"/>
    </location>
</feature>
<dbReference type="InterPro" id="IPR004593">
    <property type="entry name" value="SbcD"/>
</dbReference>
<keyword evidence="11" id="KW-1185">Reference proteome</keyword>
<dbReference type="InterPro" id="IPR050535">
    <property type="entry name" value="DNA_Repair-Maintenance_Comp"/>
</dbReference>
<name>A0A7R6PBV4_9GAMM</name>
<evidence type="ECO:0000256" key="1">
    <source>
        <dbReference type="ARBA" id="ARBA00010555"/>
    </source>
</evidence>
<evidence type="ECO:0000256" key="5">
    <source>
        <dbReference type="ARBA" id="ARBA00022801"/>
    </source>
</evidence>
<protein>
    <recommendedName>
        <fullName evidence="3 7">Nuclease SbcCD subunit D</fullName>
    </recommendedName>
</protein>
<dbReference type="AlphaFoldDB" id="A0A7R6PBV4"/>
<dbReference type="Gene3D" id="3.30.160.720">
    <property type="match status" value="1"/>
</dbReference>
<dbReference type="InterPro" id="IPR041796">
    <property type="entry name" value="Mre11_N"/>
</dbReference>
<comment type="subunit">
    <text evidence="2 7">Heterodimer of SbcC and SbcD.</text>
</comment>
<dbReference type="RefSeq" id="WP_019620032.1">
    <property type="nucleotide sequence ID" value="NZ_AP014545.1"/>
</dbReference>
<evidence type="ECO:0000256" key="4">
    <source>
        <dbReference type="ARBA" id="ARBA00022722"/>
    </source>
</evidence>
<dbReference type="InterPro" id="IPR004843">
    <property type="entry name" value="Calcineurin-like_PHP"/>
</dbReference>
<dbReference type="NCBIfam" id="TIGR00619">
    <property type="entry name" value="sbcd"/>
    <property type="match status" value="2"/>
</dbReference>
<evidence type="ECO:0000313" key="10">
    <source>
        <dbReference type="EMBL" id="BBB27157.1"/>
    </source>
</evidence>
<dbReference type="CDD" id="cd00840">
    <property type="entry name" value="MPP_Mre11_N"/>
    <property type="match status" value="1"/>
</dbReference>
<accession>A0A7R6PBV4</accession>
<keyword evidence="7" id="KW-0255">Endonuclease</keyword>
<evidence type="ECO:0000313" key="11">
    <source>
        <dbReference type="Proteomes" id="UP000595663"/>
    </source>
</evidence>
<dbReference type="PANTHER" id="PTHR30337:SF0">
    <property type="entry name" value="NUCLEASE SBCCD SUBUNIT D"/>
    <property type="match status" value="1"/>
</dbReference>
<keyword evidence="7" id="KW-0233">DNA recombination</keyword>
<dbReference type="Proteomes" id="UP000595663">
    <property type="component" value="Chromosome"/>
</dbReference>
<dbReference type="GO" id="GO:0008408">
    <property type="term" value="F:3'-5' exonuclease activity"/>
    <property type="evidence" value="ECO:0007669"/>
    <property type="project" value="InterPro"/>
</dbReference>
<keyword evidence="4 7" id="KW-0540">Nuclease</keyword>
<evidence type="ECO:0000256" key="7">
    <source>
        <dbReference type="RuleBase" id="RU363069"/>
    </source>
</evidence>
<feature type="domain" description="Calcineurin-like phosphoesterase" evidence="8">
    <location>
        <begin position="1"/>
        <end position="92"/>
    </location>
</feature>
<dbReference type="EMBL" id="AP014545">
    <property type="protein sequence ID" value="BBB27157.1"/>
    <property type="molecule type" value="Genomic_DNA"/>
</dbReference>
<keyword evidence="5 7" id="KW-0378">Hydrolase</keyword>
<dbReference type="Gene3D" id="3.60.21.10">
    <property type="match status" value="1"/>
</dbReference>
<feature type="domain" description="Nuclease SbcCD subunit D C-terminal" evidence="9">
    <location>
        <begin position="367"/>
        <end position="427"/>
    </location>
</feature>
<organism evidence="10 11">
    <name type="scientific">Amphritea japonica ATCC BAA-1530</name>
    <dbReference type="NCBI Taxonomy" id="1278309"/>
    <lineage>
        <taxon>Bacteria</taxon>
        <taxon>Pseudomonadati</taxon>
        <taxon>Pseudomonadota</taxon>
        <taxon>Gammaproteobacteria</taxon>
        <taxon>Oceanospirillales</taxon>
        <taxon>Oceanospirillaceae</taxon>
        <taxon>Amphritea</taxon>
    </lineage>
</organism>
<comment type="function">
    <text evidence="7">SbcCD cleaves DNA hairpin structures. These structures can inhibit DNA replication and are intermediates in certain DNA recombination reactions. The complex acts as a 3'-&gt;5' double strand exonuclease that can open hairpins. It also has a 5' single-strand endonuclease activity.</text>
</comment>
<evidence type="ECO:0000256" key="6">
    <source>
        <dbReference type="ARBA" id="ARBA00022839"/>
    </source>
</evidence>
<comment type="similarity">
    <text evidence="1 7">Belongs to the SbcD family.</text>
</comment>
<evidence type="ECO:0000259" key="8">
    <source>
        <dbReference type="Pfam" id="PF00149"/>
    </source>
</evidence>
<reference evidence="10 11" key="1">
    <citation type="journal article" date="2008" name="Int. J. Syst. Evol. Microbiol.">
        <title>Amphritea japonica sp. nov. and Amphritea balenae sp. nov., isolated from the sediment adjacent to sperm whale carcasses off Kagoshima, Japan.</title>
        <authorList>
            <person name="Miyazaki M."/>
            <person name="Nogi Y."/>
            <person name="Fujiwara Y."/>
            <person name="Kawato M."/>
            <person name="Nagahama T."/>
            <person name="Kubokawa K."/>
            <person name="Horikoshi K."/>
        </authorList>
    </citation>
    <scope>NUCLEOTIDE SEQUENCE [LARGE SCALE GENOMIC DNA]</scope>
    <source>
        <strain evidence="10 11">ATCC BAA-1530</strain>
    </source>
</reference>
<sequence>MKLLHTSDWHLGQSFFTKSRKAEHQAFLAWLLEQVAAHDIDAVIVAGDIFDTGTPPSYAREMYNQFIVAISQLNCTLVVLGGNHDSVSTLNESKQLVACLNTHVVANVVPSAVSTEVTEDTVRSEPTHTQIIELKNRAGDTGAILCAIPFIRPRDVIQSRAGESGLEKRQALGEAIKQHYHQLYQAALAVREEKQLSVPIIATGHLTALGVSQSDSVRDIYIGSLDGFAADGFPPADYIALGHIHRPQMVAKSEHIRYSGSPIPLSFDELKTTKQVLLVEFDQAERVAITPLEVPRFQPMAVIKGDLSSIESQLKAFDANTHENTPQTKSVWLCIEVELQDYLADLPQRIQTLIEGLSVEQTLEQTLEQSLEQSLEQVVEQTVIPSFEVLQLRRTRNTAKQSLTQTARETLAELTPDDVFAKRLELESFEGEVEQLRLGRIKEQFQQILSEVENPEQGA</sequence>
<dbReference type="GO" id="GO:0006260">
    <property type="term" value="P:DNA replication"/>
    <property type="evidence" value="ECO:0007669"/>
    <property type="project" value="UniProtKB-KW"/>
</dbReference>
<dbReference type="InterPro" id="IPR026843">
    <property type="entry name" value="SbcD_C"/>
</dbReference>
<evidence type="ECO:0000256" key="2">
    <source>
        <dbReference type="ARBA" id="ARBA00011322"/>
    </source>
</evidence>
<dbReference type="Pfam" id="PF12320">
    <property type="entry name" value="SbcD_C"/>
    <property type="match status" value="2"/>
</dbReference>
<dbReference type="GO" id="GO:0006310">
    <property type="term" value="P:DNA recombination"/>
    <property type="evidence" value="ECO:0007669"/>
    <property type="project" value="UniProtKB-KW"/>
</dbReference>
<proteinExistence type="inferred from homology"/>
<keyword evidence="6 7" id="KW-0269">Exonuclease</keyword>
<dbReference type="Pfam" id="PF00149">
    <property type="entry name" value="Metallophos"/>
    <property type="match status" value="1"/>
</dbReference>
<dbReference type="PANTHER" id="PTHR30337">
    <property type="entry name" value="COMPONENT OF ATP-DEPENDENT DSDNA EXONUCLEASE"/>
    <property type="match status" value="1"/>
</dbReference>
<dbReference type="OrthoDB" id="9773856at2"/>
<gene>
    <name evidence="7 10" type="primary">sbcD</name>
    <name evidence="10" type="ORF">AMJAP_2569</name>
</gene>
<dbReference type="KEGG" id="ajp:AMJAP_2569"/>
<dbReference type="GO" id="GO:0004519">
    <property type="term" value="F:endonuclease activity"/>
    <property type="evidence" value="ECO:0007669"/>
    <property type="project" value="UniProtKB-KW"/>
</dbReference>
<dbReference type="NCBIfam" id="NF008206">
    <property type="entry name" value="PRK10966.1"/>
    <property type="match status" value="1"/>
</dbReference>